<evidence type="ECO:0000259" key="2">
    <source>
        <dbReference type="Pfam" id="PF12274"/>
    </source>
</evidence>
<protein>
    <recommendedName>
        <fullName evidence="2">DUF3615 domain-containing protein</fullName>
    </recommendedName>
</protein>
<dbReference type="Pfam" id="PF12274">
    <property type="entry name" value="DUF3615"/>
    <property type="match status" value="1"/>
</dbReference>
<dbReference type="Proteomes" id="UP000008021">
    <property type="component" value="Chromosome 5"/>
</dbReference>
<reference evidence="3" key="2">
    <citation type="submission" date="2018-05" db="EMBL/GenBank/DDBJ databases">
        <title>OmerRS3 (Oryza meridionalis Reference Sequence Version 3).</title>
        <authorList>
            <person name="Zhang J."/>
            <person name="Kudrna D."/>
            <person name="Lee S."/>
            <person name="Talag J."/>
            <person name="Welchert J."/>
            <person name="Wing R.A."/>
        </authorList>
    </citation>
    <scope>NUCLEOTIDE SEQUENCE [LARGE SCALE GENOMIC DNA]</scope>
    <source>
        <strain evidence="3">cv. OR44</strain>
    </source>
</reference>
<organism evidence="3">
    <name type="scientific">Oryza meridionalis</name>
    <dbReference type="NCBI Taxonomy" id="40149"/>
    <lineage>
        <taxon>Eukaryota</taxon>
        <taxon>Viridiplantae</taxon>
        <taxon>Streptophyta</taxon>
        <taxon>Embryophyta</taxon>
        <taxon>Tracheophyta</taxon>
        <taxon>Spermatophyta</taxon>
        <taxon>Magnoliopsida</taxon>
        <taxon>Liliopsida</taxon>
        <taxon>Poales</taxon>
        <taxon>Poaceae</taxon>
        <taxon>BOP clade</taxon>
        <taxon>Oryzoideae</taxon>
        <taxon>Oryzeae</taxon>
        <taxon>Oryzinae</taxon>
        <taxon>Oryza</taxon>
    </lineage>
</organism>
<dbReference type="EnsemblPlants" id="OMERI05G21820.1">
    <property type="protein sequence ID" value="OMERI05G21820.1"/>
    <property type="gene ID" value="OMERI05G21820"/>
</dbReference>
<proteinExistence type="predicted"/>
<evidence type="ECO:0000313" key="4">
    <source>
        <dbReference type="Proteomes" id="UP000008021"/>
    </source>
</evidence>
<dbReference type="PANTHER" id="PTHR34710:SF20">
    <property type="entry name" value="OS10G0550200 PROTEIN"/>
    <property type="match status" value="1"/>
</dbReference>
<sequence>MARGSQSDGACGGELNASEAGGVASVAWVEQIGKGWRGGWWRLKGSRWRPWAENGGRPLSWSRLPSTPLQESATVAVTVGGCDRGRVGWVVLQSESWATHESDKEKEDEEGLQAKNEDCDQATKKTGPPKQNIDCTAAARRQANNYAKVALEYYNKDENNKTQYRFIKALKSCAIQTNESYGHVNFVASSSDSKEEFFFAEVCYDPKSNGLVPTCMVSLEENNRIGGLLGVGFVGCPDLLNPPVDNDHCYACDDRLKHPKDGTLFKGGHVAATGFYTSF</sequence>
<dbReference type="PANTHER" id="PTHR34710">
    <property type="entry name" value="OS03G0834100 PROTEIN"/>
    <property type="match status" value="1"/>
</dbReference>
<name>A0A0E0DUD2_9ORYZ</name>
<feature type="domain" description="DUF3615" evidence="2">
    <location>
        <begin position="147"/>
        <end position="259"/>
    </location>
</feature>
<evidence type="ECO:0000313" key="3">
    <source>
        <dbReference type="EnsemblPlants" id="OMERI05G21820.1"/>
    </source>
</evidence>
<evidence type="ECO:0000256" key="1">
    <source>
        <dbReference type="SAM" id="MobiDB-lite"/>
    </source>
</evidence>
<keyword evidence="4" id="KW-1185">Reference proteome</keyword>
<feature type="region of interest" description="Disordered" evidence="1">
    <location>
        <begin position="98"/>
        <end position="132"/>
    </location>
</feature>
<reference evidence="3" key="1">
    <citation type="submission" date="2015-04" db="UniProtKB">
        <authorList>
            <consortium name="EnsemblPlants"/>
        </authorList>
    </citation>
    <scope>IDENTIFICATION</scope>
</reference>
<dbReference type="AlphaFoldDB" id="A0A0E0DUD2"/>
<dbReference type="Gramene" id="OMERI05G21820.1">
    <property type="protein sequence ID" value="OMERI05G21820.1"/>
    <property type="gene ID" value="OMERI05G21820"/>
</dbReference>
<dbReference type="HOGENOM" id="CLU_087814_0_0_1"/>
<accession>A0A0E0DUD2</accession>
<dbReference type="InterPro" id="IPR022059">
    <property type="entry name" value="DUF3615"/>
</dbReference>